<evidence type="ECO:0000256" key="2">
    <source>
        <dbReference type="ARBA" id="ARBA00022630"/>
    </source>
</evidence>
<dbReference type="GO" id="GO:0004128">
    <property type="term" value="F:cytochrome-b5 reductase activity, acting on NAD(P)H"/>
    <property type="evidence" value="ECO:0007669"/>
    <property type="project" value="TreeGrafter"/>
</dbReference>
<dbReference type="SUPFAM" id="SSF52343">
    <property type="entry name" value="Ferredoxin reductase-like, C-terminal NADP-linked domain"/>
    <property type="match status" value="1"/>
</dbReference>
<dbReference type="GO" id="GO:0022900">
    <property type="term" value="P:electron transport chain"/>
    <property type="evidence" value="ECO:0007669"/>
    <property type="project" value="TreeGrafter"/>
</dbReference>
<evidence type="ECO:0000256" key="4">
    <source>
        <dbReference type="ARBA" id="ARBA00023002"/>
    </source>
</evidence>
<dbReference type="PANTHER" id="PTHR19370">
    <property type="entry name" value="NADH-CYTOCHROME B5 REDUCTASE"/>
    <property type="match status" value="1"/>
</dbReference>
<sequence length="72" mass="8160">MEACGARGLELARVMLENPKDMTNVHLIYANVPYEDILLKEELDSLVAKYPGRFKVYYVLNQVCCLSHVAIS</sequence>
<organism evidence="6 7">
    <name type="scientific">Gossypium raimondii</name>
    <name type="common">Peruvian cotton</name>
    <name type="synonym">Gossypium klotzschianum subsp. raimondii</name>
    <dbReference type="NCBI Taxonomy" id="29730"/>
    <lineage>
        <taxon>Eukaryota</taxon>
        <taxon>Viridiplantae</taxon>
        <taxon>Streptophyta</taxon>
        <taxon>Embryophyta</taxon>
        <taxon>Tracheophyta</taxon>
        <taxon>Spermatophyta</taxon>
        <taxon>Magnoliopsida</taxon>
        <taxon>eudicotyledons</taxon>
        <taxon>Gunneridae</taxon>
        <taxon>Pentapetalae</taxon>
        <taxon>rosids</taxon>
        <taxon>malvids</taxon>
        <taxon>Malvales</taxon>
        <taxon>Malvaceae</taxon>
        <taxon>Malvoideae</taxon>
        <taxon>Gossypium</taxon>
    </lineage>
</organism>
<dbReference type="InterPro" id="IPR039261">
    <property type="entry name" value="FNR_nucleotide-bd"/>
</dbReference>
<evidence type="ECO:0000256" key="1">
    <source>
        <dbReference type="ARBA" id="ARBA00001974"/>
    </source>
</evidence>
<reference evidence="6 7" key="1">
    <citation type="journal article" date="2012" name="Nature">
        <title>Repeated polyploidization of Gossypium genomes and the evolution of spinnable cotton fibres.</title>
        <authorList>
            <person name="Paterson A.H."/>
            <person name="Wendel J.F."/>
            <person name="Gundlach H."/>
            <person name="Guo H."/>
            <person name="Jenkins J."/>
            <person name="Jin D."/>
            <person name="Llewellyn D."/>
            <person name="Showmaker K.C."/>
            <person name="Shu S."/>
            <person name="Udall J."/>
            <person name="Yoo M.J."/>
            <person name="Byers R."/>
            <person name="Chen W."/>
            <person name="Doron-Faigenboim A."/>
            <person name="Duke M.V."/>
            <person name="Gong L."/>
            <person name="Grimwood J."/>
            <person name="Grover C."/>
            <person name="Grupp K."/>
            <person name="Hu G."/>
            <person name="Lee T.H."/>
            <person name="Li J."/>
            <person name="Lin L."/>
            <person name="Liu T."/>
            <person name="Marler B.S."/>
            <person name="Page J.T."/>
            <person name="Roberts A.W."/>
            <person name="Romanel E."/>
            <person name="Sanders W.S."/>
            <person name="Szadkowski E."/>
            <person name="Tan X."/>
            <person name="Tang H."/>
            <person name="Xu C."/>
            <person name="Wang J."/>
            <person name="Wang Z."/>
            <person name="Zhang D."/>
            <person name="Zhang L."/>
            <person name="Ashrafi H."/>
            <person name="Bedon F."/>
            <person name="Bowers J.E."/>
            <person name="Brubaker C.L."/>
            <person name="Chee P.W."/>
            <person name="Das S."/>
            <person name="Gingle A.R."/>
            <person name="Haigler C.H."/>
            <person name="Harker D."/>
            <person name="Hoffmann L.V."/>
            <person name="Hovav R."/>
            <person name="Jones D.C."/>
            <person name="Lemke C."/>
            <person name="Mansoor S."/>
            <person name="ur Rahman M."/>
            <person name="Rainville L.N."/>
            <person name="Rambani A."/>
            <person name="Reddy U.K."/>
            <person name="Rong J.K."/>
            <person name="Saranga Y."/>
            <person name="Scheffler B.E."/>
            <person name="Scheffler J.A."/>
            <person name="Stelly D.M."/>
            <person name="Triplett B.A."/>
            <person name="Van Deynze A."/>
            <person name="Vaslin M.F."/>
            <person name="Waghmare V.N."/>
            <person name="Walford S.A."/>
            <person name="Wright R.J."/>
            <person name="Zaki E.A."/>
            <person name="Zhang T."/>
            <person name="Dennis E.S."/>
            <person name="Mayer K.F."/>
            <person name="Peterson D.G."/>
            <person name="Rokhsar D.S."/>
            <person name="Wang X."/>
            <person name="Schmutz J."/>
        </authorList>
    </citation>
    <scope>NUCLEOTIDE SEQUENCE [LARGE SCALE GENOMIC DNA]</scope>
</reference>
<dbReference type="Gramene" id="KJB38998">
    <property type="protein sequence ID" value="KJB38998"/>
    <property type="gene ID" value="B456_007G252900"/>
</dbReference>
<evidence type="ECO:0000313" key="6">
    <source>
        <dbReference type="EMBL" id="KJB38998.1"/>
    </source>
</evidence>
<dbReference type="Gene3D" id="3.40.50.80">
    <property type="entry name" value="Nucleotide-binding domain of ferredoxin-NADP reductase (FNR) module"/>
    <property type="match status" value="1"/>
</dbReference>
<dbReference type="STRING" id="29730.A0A0D2QI72"/>
<evidence type="ECO:0000256" key="3">
    <source>
        <dbReference type="ARBA" id="ARBA00022827"/>
    </source>
</evidence>
<dbReference type="Pfam" id="PF00175">
    <property type="entry name" value="NAD_binding_1"/>
    <property type="match status" value="1"/>
</dbReference>
<keyword evidence="3" id="KW-0274">FAD</keyword>
<keyword evidence="7" id="KW-1185">Reference proteome</keyword>
<dbReference type="InterPro" id="IPR001834">
    <property type="entry name" value="CBR-like"/>
</dbReference>
<name>A0A0D2QI72_GOSRA</name>
<dbReference type="AlphaFoldDB" id="A0A0D2QI72"/>
<comment type="cofactor">
    <cofactor evidence="1">
        <name>FAD</name>
        <dbReference type="ChEBI" id="CHEBI:57692"/>
    </cofactor>
</comment>
<dbReference type="eggNOG" id="KOG0534">
    <property type="taxonomic scope" value="Eukaryota"/>
</dbReference>
<accession>A0A0D2QI72</accession>
<dbReference type="PANTHER" id="PTHR19370:SF184">
    <property type="entry name" value="NADH-CYTOCHROME B5 REDUCTASE-LIKE"/>
    <property type="match status" value="1"/>
</dbReference>
<evidence type="ECO:0000313" key="7">
    <source>
        <dbReference type="Proteomes" id="UP000032304"/>
    </source>
</evidence>
<keyword evidence="4" id="KW-0560">Oxidoreductase</keyword>
<keyword evidence="2" id="KW-0285">Flavoprotein</keyword>
<dbReference type="Proteomes" id="UP000032304">
    <property type="component" value="Chromosome 7"/>
</dbReference>
<protein>
    <recommendedName>
        <fullName evidence="5">Oxidoreductase FAD/NAD(P)-binding domain-containing protein</fullName>
    </recommendedName>
</protein>
<feature type="domain" description="Oxidoreductase FAD/NAD(P)-binding" evidence="5">
    <location>
        <begin position="11"/>
        <end position="61"/>
    </location>
</feature>
<dbReference type="InterPro" id="IPR001433">
    <property type="entry name" value="OxRdtase_FAD/NAD-bd"/>
</dbReference>
<dbReference type="EMBL" id="CM001746">
    <property type="protein sequence ID" value="KJB38998.1"/>
    <property type="molecule type" value="Genomic_DNA"/>
</dbReference>
<proteinExistence type="predicted"/>
<gene>
    <name evidence="6" type="ORF">B456_007G252900</name>
</gene>
<evidence type="ECO:0000259" key="5">
    <source>
        <dbReference type="Pfam" id="PF00175"/>
    </source>
</evidence>